<dbReference type="Proteomes" id="UP001152484">
    <property type="component" value="Unassembled WGS sequence"/>
</dbReference>
<name>A0A9P0YXL5_CUSEU</name>
<keyword evidence="2" id="KW-1185">Reference proteome</keyword>
<protein>
    <submittedName>
        <fullName evidence="1">Uncharacterized protein</fullName>
    </submittedName>
</protein>
<sequence>MERLANSGHLHQHPTFCLSSIYKVEIEIDALSVVQGIKRGDGSMYLHLIIDDIMKILDSKNNFIVSF</sequence>
<feature type="non-terminal residue" evidence="1">
    <location>
        <position position="1"/>
    </location>
</feature>
<accession>A0A9P0YXL5</accession>
<gene>
    <name evidence="1" type="ORF">CEURO_LOCUS7622</name>
</gene>
<proteinExistence type="predicted"/>
<evidence type="ECO:0000313" key="1">
    <source>
        <dbReference type="EMBL" id="CAH9080725.1"/>
    </source>
</evidence>
<evidence type="ECO:0000313" key="2">
    <source>
        <dbReference type="Proteomes" id="UP001152484"/>
    </source>
</evidence>
<dbReference type="AlphaFoldDB" id="A0A9P0YXL5"/>
<organism evidence="1 2">
    <name type="scientific">Cuscuta europaea</name>
    <name type="common">European dodder</name>
    <dbReference type="NCBI Taxonomy" id="41803"/>
    <lineage>
        <taxon>Eukaryota</taxon>
        <taxon>Viridiplantae</taxon>
        <taxon>Streptophyta</taxon>
        <taxon>Embryophyta</taxon>
        <taxon>Tracheophyta</taxon>
        <taxon>Spermatophyta</taxon>
        <taxon>Magnoliopsida</taxon>
        <taxon>eudicotyledons</taxon>
        <taxon>Gunneridae</taxon>
        <taxon>Pentapetalae</taxon>
        <taxon>asterids</taxon>
        <taxon>lamiids</taxon>
        <taxon>Solanales</taxon>
        <taxon>Convolvulaceae</taxon>
        <taxon>Cuscuteae</taxon>
        <taxon>Cuscuta</taxon>
        <taxon>Cuscuta subgen. Cuscuta</taxon>
    </lineage>
</organism>
<comment type="caution">
    <text evidence="1">The sequence shown here is derived from an EMBL/GenBank/DDBJ whole genome shotgun (WGS) entry which is preliminary data.</text>
</comment>
<dbReference type="EMBL" id="CAMAPE010000013">
    <property type="protein sequence ID" value="CAH9080725.1"/>
    <property type="molecule type" value="Genomic_DNA"/>
</dbReference>
<reference evidence="1" key="1">
    <citation type="submission" date="2022-07" db="EMBL/GenBank/DDBJ databases">
        <authorList>
            <person name="Macas J."/>
            <person name="Novak P."/>
            <person name="Neumann P."/>
        </authorList>
    </citation>
    <scope>NUCLEOTIDE SEQUENCE</scope>
</reference>